<dbReference type="EMBL" id="UYYB01012715">
    <property type="protein sequence ID" value="VDM69576.1"/>
    <property type="molecule type" value="Genomic_DNA"/>
</dbReference>
<dbReference type="InterPro" id="IPR008826">
    <property type="entry name" value="Se-bd"/>
</dbReference>
<organism evidence="3 4">
    <name type="scientific">Strongylus vulgaris</name>
    <name type="common">Blood worm</name>
    <dbReference type="NCBI Taxonomy" id="40348"/>
    <lineage>
        <taxon>Eukaryota</taxon>
        <taxon>Metazoa</taxon>
        <taxon>Ecdysozoa</taxon>
        <taxon>Nematoda</taxon>
        <taxon>Chromadorea</taxon>
        <taxon>Rhabditida</taxon>
        <taxon>Rhabditina</taxon>
        <taxon>Rhabditomorpha</taxon>
        <taxon>Strongyloidea</taxon>
        <taxon>Strongylidae</taxon>
        <taxon>Strongylus</taxon>
    </lineage>
</organism>
<reference evidence="3 4" key="1">
    <citation type="submission" date="2018-11" db="EMBL/GenBank/DDBJ databases">
        <authorList>
            <consortium name="Pathogen Informatics"/>
        </authorList>
    </citation>
    <scope>NUCLEOTIDE SEQUENCE [LARGE SCALE GENOMIC DNA]</scope>
</reference>
<dbReference type="PANTHER" id="PTHR23300">
    <property type="entry name" value="METHANETHIOL OXIDASE"/>
    <property type="match status" value="1"/>
</dbReference>
<evidence type="ECO:0000256" key="2">
    <source>
        <dbReference type="ARBA" id="ARBA00023266"/>
    </source>
</evidence>
<evidence type="ECO:0000313" key="4">
    <source>
        <dbReference type="Proteomes" id="UP000270094"/>
    </source>
</evidence>
<dbReference type="OrthoDB" id="10252446at2759"/>
<proteinExistence type="inferred from homology"/>
<comment type="similarity">
    <text evidence="1">Belongs to the selenium-binding protein family.</text>
</comment>
<dbReference type="AlphaFoldDB" id="A0A3P7IIY6"/>
<evidence type="ECO:0000256" key="1">
    <source>
        <dbReference type="ARBA" id="ARBA00005606"/>
    </source>
</evidence>
<sequence length="182" mass="20487">MVSTLGDAEGNNKGNFLLLDGKTFEPKGCWLQEEKSLPFNYDYWYQPRRDVMISSEWGAPNVIKKGFNPEHVVEGSYGHSLHVFKWSTHEKLQTIELPMGNGALPLEVRFKHDPTSPYAFVGSALGSSIFLLKPETEGSNSSYVAECAVRIPPKQVWQILDFQTTTWPDLSFSSHHNSIEAP</sequence>
<name>A0A3P7IIY6_STRVU</name>
<dbReference type="Proteomes" id="UP000270094">
    <property type="component" value="Unassembled WGS sequence"/>
</dbReference>
<dbReference type="PANTHER" id="PTHR23300:SF0">
    <property type="entry name" value="METHANETHIOL OXIDASE"/>
    <property type="match status" value="1"/>
</dbReference>
<accession>A0A3P7IIY6</accession>
<keyword evidence="4" id="KW-1185">Reference proteome</keyword>
<gene>
    <name evidence="3" type="ORF">SVUK_LOCUS4574</name>
</gene>
<keyword evidence="2" id="KW-0711">Selenium</keyword>
<protein>
    <submittedName>
        <fullName evidence="3">Uncharacterized protein</fullName>
    </submittedName>
</protein>
<dbReference type="Pfam" id="PF05694">
    <property type="entry name" value="SBP56"/>
    <property type="match status" value="1"/>
</dbReference>
<dbReference type="GO" id="GO:0008430">
    <property type="term" value="F:selenium binding"/>
    <property type="evidence" value="ECO:0007669"/>
    <property type="project" value="InterPro"/>
</dbReference>
<evidence type="ECO:0000313" key="3">
    <source>
        <dbReference type="EMBL" id="VDM69576.1"/>
    </source>
</evidence>